<dbReference type="AlphaFoldDB" id="A0AAW1UPY1"/>
<name>A0AAW1UPY1_9CUCU</name>
<reference evidence="1 2" key="1">
    <citation type="submission" date="2023-03" db="EMBL/GenBank/DDBJ databases">
        <title>Genome insight into feeding habits of ladybird beetles.</title>
        <authorList>
            <person name="Li H.-S."/>
            <person name="Huang Y.-H."/>
            <person name="Pang H."/>
        </authorList>
    </citation>
    <scope>NUCLEOTIDE SEQUENCE [LARGE SCALE GENOMIC DNA]</scope>
    <source>
        <strain evidence="1">SYSU_2023b</strain>
        <tissue evidence="1">Whole body</tissue>
    </source>
</reference>
<proteinExistence type="predicted"/>
<protein>
    <submittedName>
        <fullName evidence="1">Uncharacterized protein</fullName>
    </submittedName>
</protein>
<keyword evidence="2" id="KW-1185">Reference proteome</keyword>
<evidence type="ECO:0000313" key="2">
    <source>
        <dbReference type="Proteomes" id="UP001431783"/>
    </source>
</evidence>
<comment type="caution">
    <text evidence="1">The sequence shown here is derived from an EMBL/GenBank/DDBJ whole genome shotgun (WGS) entry which is preliminary data.</text>
</comment>
<organism evidence="1 2">
    <name type="scientific">Henosepilachna vigintioctopunctata</name>
    <dbReference type="NCBI Taxonomy" id="420089"/>
    <lineage>
        <taxon>Eukaryota</taxon>
        <taxon>Metazoa</taxon>
        <taxon>Ecdysozoa</taxon>
        <taxon>Arthropoda</taxon>
        <taxon>Hexapoda</taxon>
        <taxon>Insecta</taxon>
        <taxon>Pterygota</taxon>
        <taxon>Neoptera</taxon>
        <taxon>Endopterygota</taxon>
        <taxon>Coleoptera</taxon>
        <taxon>Polyphaga</taxon>
        <taxon>Cucujiformia</taxon>
        <taxon>Coccinelloidea</taxon>
        <taxon>Coccinellidae</taxon>
        <taxon>Epilachninae</taxon>
        <taxon>Epilachnini</taxon>
        <taxon>Henosepilachna</taxon>
    </lineage>
</organism>
<accession>A0AAW1UPY1</accession>
<evidence type="ECO:0000313" key="1">
    <source>
        <dbReference type="EMBL" id="KAK9881534.1"/>
    </source>
</evidence>
<gene>
    <name evidence="1" type="ORF">WA026_016413</name>
</gene>
<sequence>MAMSTSGSEDETANKDFDFWLTHKQLAVGQKSTVSINPICALKANPLEKCENLKFVLLALYKQAHINLNVVGTSVPCERLFLKAGARVTAYGNRLACKHFEKIIFSGSTTKAEFFHES</sequence>
<dbReference type="EMBL" id="JARQZJ010000069">
    <property type="protein sequence ID" value="KAK9881534.1"/>
    <property type="molecule type" value="Genomic_DNA"/>
</dbReference>
<dbReference type="Proteomes" id="UP001431783">
    <property type="component" value="Unassembled WGS sequence"/>
</dbReference>